<keyword evidence="6" id="KW-0680">Restriction system</keyword>
<sequence length="418" mass="47650">MSKIKARSGTFTDNMKLPIHRWFRYSAGFSAEWVQSEIQKFEAENEEKAIVLDPFVGSGTTVFASSSMGNVACGFEGHPFVARIAKAKNLWHLDENVFNAACQKVLSLAKEMNKKTARHNESNLLGKCYDLDALSKLDNLRFAYESLSDDNPIWELVRLNITSILRVCSKVGTAQWQYILPNKTKSKVLDAYDAFLGKATLMATDMKYVKSVNWLNTATILERDVREPFEAPKCNLLITSPPYPNNYDYADATRLEMMFWEEIEGWGDLKTVVRPTIIRSCSQHSASDKIILDEILNEPLLSPIVDELEPIVRNLEEIRLSKGGKKTYHTMIAAYFFDLAKIWKNCRTIMANNSRICFVIGDSAPYGVHVPAEKWLGDLAIASGFESYEFEKIRDRNVKWKNRTHTVPLHEGRLWVRG</sequence>
<dbReference type="AlphaFoldDB" id="A0A1I7JZ43"/>
<keyword evidence="4" id="KW-0808">Transferase</keyword>
<evidence type="ECO:0000256" key="8">
    <source>
        <dbReference type="ARBA" id="ARBA00049120"/>
    </source>
</evidence>
<keyword evidence="5" id="KW-0949">S-adenosyl-L-methionine</keyword>
<dbReference type="Proteomes" id="UP000242496">
    <property type="component" value="Unassembled WGS sequence"/>
</dbReference>
<dbReference type="GO" id="GO:0003677">
    <property type="term" value="F:DNA binding"/>
    <property type="evidence" value="ECO:0007669"/>
    <property type="project" value="UniProtKB-KW"/>
</dbReference>
<evidence type="ECO:0000256" key="7">
    <source>
        <dbReference type="ARBA" id="ARBA00023125"/>
    </source>
</evidence>
<dbReference type="GO" id="GO:0015667">
    <property type="term" value="F:site-specific DNA-methyltransferase (cytosine-N4-specific) activity"/>
    <property type="evidence" value="ECO:0007669"/>
    <property type="project" value="UniProtKB-EC"/>
</dbReference>
<feature type="domain" description="DNA methylase N-4/N-6" evidence="9">
    <location>
        <begin position="46"/>
        <end position="86"/>
    </location>
</feature>
<dbReference type="InterPro" id="IPR002941">
    <property type="entry name" value="DNA_methylase_N4/N6"/>
</dbReference>
<dbReference type="InterPro" id="IPR017985">
    <property type="entry name" value="MeTrfase_CN4_CS"/>
</dbReference>
<keyword evidence="11" id="KW-1185">Reference proteome</keyword>
<name>A0A1I7JZ43_9GAMM</name>
<keyword evidence="3 10" id="KW-0489">Methyltransferase</keyword>
<dbReference type="RefSeq" id="WP_218153274.1">
    <property type="nucleotide sequence ID" value="NZ_FPBJ01000042.1"/>
</dbReference>
<dbReference type="STRING" id="351659.SAMN05421784_14222"/>
<dbReference type="Pfam" id="PF01555">
    <property type="entry name" value="N6_N4_Mtase"/>
    <property type="match status" value="1"/>
</dbReference>
<evidence type="ECO:0000313" key="11">
    <source>
        <dbReference type="Proteomes" id="UP000242496"/>
    </source>
</evidence>
<organism evidence="10 11">
    <name type="scientific">Xenorhabdus koppenhoeferi</name>
    <dbReference type="NCBI Taxonomy" id="351659"/>
    <lineage>
        <taxon>Bacteria</taxon>
        <taxon>Pseudomonadati</taxon>
        <taxon>Pseudomonadota</taxon>
        <taxon>Gammaproteobacteria</taxon>
        <taxon>Enterobacterales</taxon>
        <taxon>Morganellaceae</taxon>
        <taxon>Xenorhabdus</taxon>
    </lineage>
</organism>
<evidence type="ECO:0000256" key="6">
    <source>
        <dbReference type="ARBA" id="ARBA00022747"/>
    </source>
</evidence>
<protein>
    <recommendedName>
        <fullName evidence="2">site-specific DNA-methyltransferase (cytosine-N(4)-specific)</fullName>
        <ecNumber evidence="2">2.1.1.113</ecNumber>
    </recommendedName>
</protein>
<proteinExistence type="inferred from homology"/>
<dbReference type="InterPro" id="IPR029063">
    <property type="entry name" value="SAM-dependent_MTases_sf"/>
</dbReference>
<comment type="catalytic activity">
    <reaction evidence="8">
        <text>a 2'-deoxycytidine in DNA + S-adenosyl-L-methionine = an N(4)-methyl-2'-deoxycytidine in DNA + S-adenosyl-L-homocysteine + H(+)</text>
        <dbReference type="Rhea" id="RHEA:16857"/>
        <dbReference type="Rhea" id="RHEA-COMP:11369"/>
        <dbReference type="Rhea" id="RHEA-COMP:13674"/>
        <dbReference type="ChEBI" id="CHEBI:15378"/>
        <dbReference type="ChEBI" id="CHEBI:57856"/>
        <dbReference type="ChEBI" id="CHEBI:59789"/>
        <dbReference type="ChEBI" id="CHEBI:85452"/>
        <dbReference type="ChEBI" id="CHEBI:137933"/>
        <dbReference type="EC" id="2.1.1.113"/>
    </reaction>
</comment>
<evidence type="ECO:0000313" key="10">
    <source>
        <dbReference type="EMBL" id="SFU90427.1"/>
    </source>
</evidence>
<keyword evidence="7" id="KW-0238">DNA-binding</keyword>
<reference evidence="11" key="1">
    <citation type="submission" date="2016-10" db="EMBL/GenBank/DDBJ databases">
        <authorList>
            <person name="Varghese N."/>
            <person name="Submissions S."/>
        </authorList>
    </citation>
    <scope>NUCLEOTIDE SEQUENCE [LARGE SCALE GENOMIC DNA]</scope>
    <source>
        <strain evidence="11">DSM 18168</strain>
    </source>
</reference>
<evidence type="ECO:0000256" key="3">
    <source>
        <dbReference type="ARBA" id="ARBA00022603"/>
    </source>
</evidence>
<comment type="similarity">
    <text evidence="1">Belongs to the N(4)/N(6)-methyltransferase family. N(4) subfamily.</text>
</comment>
<evidence type="ECO:0000259" key="9">
    <source>
        <dbReference type="Pfam" id="PF01555"/>
    </source>
</evidence>
<dbReference type="GO" id="GO:0032259">
    <property type="term" value="P:methylation"/>
    <property type="evidence" value="ECO:0007669"/>
    <property type="project" value="UniProtKB-KW"/>
</dbReference>
<dbReference type="PROSITE" id="PS00093">
    <property type="entry name" value="N4_MTASE"/>
    <property type="match status" value="1"/>
</dbReference>
<dbReference type="GO" id="GO:0008170">
    <property type="term" value="F:N-methyltransferase activity"/>
    <property type="evidence" value="ECO:0007669"/>
    <property type="project" value="InterPro"/>
</dbReference>
<dbReference type="EMBL" id="FPBJ01000042">
    <property type="protein sequence ID" value="SFU90427.1"/>
    <property type="molecule type" value="Genomic_DNA"/>
</dbReference>
<dbReference type="EC" id="2.1.1.113" evidence="2"/>
<dbReference type="GO" id="GO:0009307">
    <property type="term" value="P:DNA restriction-modification system"/>
    <property type="evidence" value="ECO:0007669"/>
    <property type="project" value="UniProtKB-KW"/>
</dbReference>
<accession>A0A1I7JZ43</accession>
<evidence type="ECO:0000256" key="4">
    <source>
        <dbReference type="ARBA" id="ARBA00022679"/>
    </source>
</evidence>
<gene>
    <name evidence="10" type="ORF">SAMN05421784_14222</name>
</gene>
<dbReference type="SUPFAM" id="SSF53335">
    <property type="entry name" value="S-adenosyl-L-methionine-dependent methyltransferases"/>
    <property type="match status" value="2"/>
</dbReference>
<dbReference type="Gene3D" id="3.40.50.150">
    <property type="entry name" value="Vaccinia Virus protein VP39"/>
    <property type="match status" value="2"/>
</dbReference>
<evidence type="ECO:0000256" key="1">
    <source>
        <dbReference type="ARBA" id="ARBA00010203"/>
    </source>
</evidence>
<evidence type="ECO:0000256" key="5">
    <source>
        <dbReference type="ARBA" id="ARBA00022691"/>
    </source>
</evidence>
<evidence type="ECO:0000256" key="2">
    <source>
        <dbReference type="ARBA" id="ARBA00012185"/>
    </source>
</evidence>